<accession>A0A0B0MKT2</accession>
<organism evidence="1 2">
    <name type="scientific">Gossypium arboreum</name>
    <name type="common">Tree cotton</name>
    <name type="synonym">Gossypium nanking</name>
    <dbReference type="NCBI Taxonomy" id="29729"/>
    <lineage>
        <taxon>Eukaryota</taxon>
        <taxon>Viridiplantae</taxon>
        <taxon>Streptophyta</taxon>
        <taxon>Embryophyta</taxon>
        <taxon>Tracheophyta</taxon>
        <taxon>Spermatophyta</taxon>
        <taxon>Magnoliopsida</taxon>
        <taxon>eudicotyledons</taxon>
        <taxon>Gunneridae</taxon>
        <taxon>Pentapetalae</taxon>
        <taxon>rosids</taxon>
        <taxon>malvids</taxon>
        <taxon>Malvales</taxon>
        <taxon>Malvaceae</taxon>
        <taxon>Malvoideae</taxon>
        <taxon>Gossypium</taxon>
    </lineage>
</organism>
<dbReference type="EMBL" id="JRRC01291990">
    <property type="protein sequence ID" value="KHG02738.1"/>
    <property type="molecule type" value="Genomic_DNA"/>
</dbReference>
<dbReference type="Proteomes" id="UP000032142">
    <property type="component" value="Unassembled WGS sequence"/>
</dbReference>
<gene>
    <name evidence="1" type="ORF">F383_26043</name>
</gene>
<comment type="caution">
    <text evidence="1">The sequence shown here is derived from an EMBL/GenBank/DDBJ whole genome shotgun (WGS) entry which is preliminary data.</text>
</comment>
<name>A0A0B0MKT2_GOSAR</name>
<dbReference type="AlphaFoldDB" id="A0A0B0MKT2"/>
<reference evidence="2" key="1">
    <citation type="submission" date="2014-09" db="EMBL/GenBank/DDBJ databases">
        <authorList>
            <person name="Mudge J."/>
            <person name="Ramaraj T."/>
            <person name="Lindquist I.E."/>
            <person name="Bharti A.K."/>
            <person name="Sundararajan A."/>
            <person name="Cameron C.T."/>
            <person name="Woodward J.E."/>
            <person name="May G.D."/>
            <person name="Brubaker C."/>
            <person name="Broadhvest J."/>
            <person name="Wilkins T.A."/>
        </authorList>
    </citation>
    <scope>NUCLEOTIDE SEQUENCE</scope>
    <source>
        <strain evidence="2">cv. AKA8401</strain>
    </source>
</reference>
<proteinExistence type="predicted"/>
<evidence type="ECO:0000313" key="2">
    <source>
        <dbReference type="Proteomes" id="UP000032142"/>
    </source>
</evidence>
<protein>
    <submittedName>
        <fullName evidence="1">Paired amphipathic helix protein Sin3-like 2</fullName>
    </submittedName>
</protein>
<keyword evidence="2" id="KW-1185">Reference proteome</keyword>
<sequence>MKRIREDIYSGSQFKRPFGSSRAES</sequence>
<evidence type="ECO:0000313" key="1">
    <source>
        <dbReference type="EMBL" id="KHG02738.1"/>
    </source>
</evidence>